<comment type="caution">
    <text evidence="1">The sequence shown here is derived from an EMBL/GenBank/DDBJ whole genome shotgun (WGS) entry which is preliminary data.</text>
</comment>
<accession>A0AAD5X671</accession>
<keyword evidence="2" id="KW-1185">Reference proteome</keyword>
<proteinExistence type="predicted"/>
<sequence>MGYYSLRDRRDPWLIVKFEDELERTFTLPNPTIAQLVDEVSSRELLCFRSFGVPPGNLQLSTNLEGHDVAVDRNNFLTDLITDARRAKRRHIFFTATRITPPVVPHIAAAIVNDAPAIIPDGNHATDQFDVMLSHE</sequence>
<name>A0AAD5X671_9FUNG</name>
<dbReference type="Proteomes" id="UP001211907">
    <property type="component" value="Unassembled WGS sequence"/>
</dbReference>
<reference evidence="1" key="1">
    <citation type="submission" date="2020-05" db="EMBL/GenBank/DDBJ databases">
        <title>Phylogenomic resolution of chytrid fungi.</title>
        <authorList>
            <person name="Stajich J.E."/>
            <person name="Amses K."/>
            <person name="Simmons R."/>
            <person name="Seto K."/>
            <person name="Myers J."/>
            <person name="Bonds A."/>
            <person name="Quandt C.A."/>
            <person name="Barry K."/>
            <person name="Liu P."/>
            <person name="Grigoriev I."/>
            <person name="Longcore J.E."/>
            <person name="James T.Y."/>
        </authorList>
    </citation>
    <scope>NUCLEOTIDE SEQUENCE</scope>
    <source>
        <strain evidence="1">JEL0513</strain>
    </source>
</reference>
<gene>
    <name evidence="1" type="ORF">HK100_008953</name>
</gene>
<evidence type="ECO:0000313" key="2">
    <source>
        <dbReference type="Proteomes" id="UP001211907"/>
    </source>
</evidence>
<dbReference type="AlphaFoldDB" id="A0AAD5X671"/>
<protein>
    <submittedName>
        <fullName evidence="1">Uncharacterized protein</fullName>
    </submittedName>
</protein>
<organism evidence="1 2">
    <name type="scientific">Physocladia obscura</name>
    <dbReference type="NCBI Taxonomy" id="109957"/>
    <lineage>
        <taxon>Eukaryota</taxon>
        <taxon>Fungi</taxon>
        <taxon>Fungi incertae sedis</taxon>
        <taxon>Chytridiomycota</taxon>
        <taxon>Chytridiomycota incertae sedis</taxon>
        <taxon>Chytridiomycetes</taxon>
        <taxon>Chytridiales</taxon>
        <taxon>Chytriomycetaceae</taxon>
        <taxon>Physocladia</taxon>
    </lineage>
</organism>
<evidence type="ECO:0000313" key="1">
    <source>
        <dbReference type="EMBL" id="KAJ3085705.1"/>
    </source>
</evidence>
<dbReference type="EMBL" id="JADGJH010004473">
    <property type="protein sequence ID" value="KAJ3085705.1"/>
    <property type="molecule type" value="Genomic_DNA"/>
</dbReference>